<keyword evidence="6" id="KW-0808">Transferase</keyword>
<gene>
    <name evidence="16" type="ORF">Micbo1qcDRAFT_16858</name>
</gene>
<evidence type="ECO:0000256" key="8">
    <source>
        <dbReference type="ARBA" id="ARBA00022777"/>
    </source>
</evidence>
<evidence type="ECO:0000256" key="5">
    <source>
        <dbReference type="ARBA" id="ARBA00019973"/>
    </source>
</evidence>
<evidence type="ECO:0000256" key="1">
    <source>
        <dbReference type="ARBA" id="ARBA00003747"/>
    </source>
</evidence>
<comment type="function">
    <text evidence="1">Component of the EKC/KEOPS complex that is required for the formation of a threonylcarbamoyl group on adenosine at position 37 (t(6)A37) in tRNAs that read codons beginning with adenine. The complex is probably involved in the transfer of the threonylcarbamoyl moiety of threonylcarbamoyl-AMP (TC-AMP) to the N6 group of A37. BUD32 has ATPase activity in the context of the EKC/KEOPS complex and likely plays a supporting role to the catalytic subunit KAE1. The EKC/KEOPS complex also promotes both telomere uncapping and telomere elongation. The complex is required for efficient recruitment of transcriptional coactivators.</text>
</comment>
<dbReference type="Proteomes" id="UP000070501">
    <property type="component" value="Unassembled WGS sequence"/>
</dbReference>
<evidence type="ECO:0000256" key="7">
    <source>
        <dbReference type="ARBA" id="ARBA00022741"/>
    </source>
</evidence>
<dbReference type="PROSITE" id="PS00109">
    <property type="entry name" value="PROTEIN_KINASE_TYR"/>
    <property type="match status" value="1"/>
</dbReference>
<evidence type="ECO:0000256" key="3">
    <source>
        <dbReference type="ARBA" id="ARBA00012513"/>
    </source>
</evidence>
<dbReference type="InterPro" id="IPR011009">
    <property type="entry name" value="Kinase-like_dom_sf"/>
</dbReference>
<dbReference type="PROSITE" id="PS50011">
    <property type="entry name" value="PROTEIN_KINASE_DOM"/>
    <property type="match status" value="1"/>
</dbReference>
<evidence type="ECO:0000313" key="17">
    <source>
        <dbReference type="Proteomes" id="UP000070501"/>
    </source>
</evidence>
<dbReference type="GO" id="GO:0005524">
    <property type="term" value="F:ATP binding"/>
    <property type="evidence" value="ECO:0007669"/>
    <property type="project" value="UniProtKB-KW"/>
</dbReference>
<dbReference type="InterPro" id="IPR000719">
    <property type="entry name" value="Prot_kinase_dom"/>
</dbReference>
<evidence type="ECO:0000313" key="16">
    <source>
        <dbReference type="EMBL" id="KXJ84630.1"/>
    </source>
</evidence>
<protein>
    <recommendedName>
        <fullName evidence="5">EKC/KEOPS complex subunit BUD32</fullName>
        <ecNumber evidence="3">2.7.11.1</ecNumber>
    </recommendedName>
    <alternativeName>
        <fullName evidence="10 11">Atypical Serine/threonine protein kinase BUD32</fullName>
    </alternativeName>
    <alternativeName>
        <fullName evidence="4">EKC/KEOPS complex subunit bud32</fullName>
    </alternativeName>
</protein>
<dbReference type="SUPFAM" id="SSF56112">
    <property type="entry name" value="Protein kinase-like (PK-like)"/>
    <property type="match status" value="1"/>
</dbReference>
<dbReference type="OrthoDB" id="10252171at2759"/>
<keyword evidence="17" id="KW-1185">Reference proteome</keyword>
<accession>A0A136II28</accession>
<dbReference type="InterPro" id="IPR050339">
    <property type="entry name" value="CC_SR_Kinase"/>
</dbReference>
<organism evidence="16 17">
    <name type="scientific">Microdochium bolleyi</name>
    <dbReference type="NCBI Taxonomy" id="196109"/>
    <lineage>
        <taxon>Eukaryota</taxon>
        <taxon>Fungi</taxon>
        <taxon>Dikarya</taxon>
        <taxon>Ascomycota</taxon>
        <taxon>Pezizomycotina</taxon>
        <taxon>Sordariomycetes</taxon>
        <taxon>Xylariomycetidae</taxon>
        <taxon>Xylariales</taxon>
        <taxon>Microdochiaceae</taxon>
        <taxon>Microdochium</taxon>
    </lineage>
</organism>
<evidence type="ECO:0000256" key="6">
    <source>
        <dbReference type="ARBA" id="ARBA00022679"/>
    </source>
</evidence>
<evidence type="ECO:0000259" key="15">
    <source>
        <dbReference type="PROSITE" id="PS50011"/>
    </source>
</evidence>
<feature type="domain" description="Protein kinase" evidence="15">
    <location>
        <begin position="213"/>
        <end position="477"/>
    </location>
</feature>
<reference evidence="17" key="1">
    <citation type="submission" date="2016-02" db="EMBL/GenBank/DDBJ databases">
        <title>Draft genome sequence of Microdochium bolleyi, a fungal endophyte of beachgrass.</title>
        <authorList>
            <consortium name="DOE Joint Genome Institute"/>
            <person name="David A.S."/>
            <person name="May G."/>
            <person name="Haridas S."/>
            <person name="Lim J."/>
            <person name="Wang M."/>
            <person name="Labutti K."/>
            <person name="Lipzen A."/>
            <person name="Barry K."/>
            <person name="Grigoriev I.V."/>
        </authorList>
    </citation>
    <scope>NUCLEOTIDE SEQUENCE [LARGE SCALE GENOMIC DNA]</scope>
    <source>
        <strain evidence="17">J235TASD1</strain>
    </source>
</reference>
<dbReference type="GO" id="GO:0005737">
    <property type="term" value="C:cytoplasm"/>
    <property type="evidence" value="ECO:0007669"/>
    <property type="project" value="TreeGrafter"/>
</dbReference>
<keyword evidence="7" id="KW-0547">Nucleotide-binding</keyword>
<dbReference type="GO" id="GO:0004674">
    <property type="term" value="F:protein serine/threonine kinase activity"/>
    <property type="evidence" value="ECO:0007669"/>
    <property type="project" value="UniProtKB-EC"/>
</dbReference>
<evidence type="ECO:0000256" key="11">
    <source>
        <dbReference type="ARBA" id="ARBA00033194"/>
    </source>
</evidence>
<dbReference type="EMBL" id="KQ964374">
    <property type="protein sequence ID" value="KXJ84630.1"/>
    <property type="molecule type" value="Genomic_DNA"/>
</dbReference>
<dbReference type="Gene3D" id="1.10.510.10">
    <property type="entry name" value="Transferase(Phosphotransferase) domain 1"/>
    <property type="match status" value="1"/>
</dbReference>
<dbReference type="GO" id="GO:0005634">
    <property type="term" value="C:nucleus"/>
    <property type="evidence" value="ECO:0007669"/>
    <property type="project" value="TreeGrafter"/>
</dbReference>
<dbReference type="Pfam" id="PF00069">
    <property type="entry name" value="Pkinase"/>
    <property type="match status" value="1"/>
</dbReference>
<feature type="compositionally biased region" description="Acidic residues" evidence="14">
    <location>
        <begin position="543"/>
        <end position="555"/>
    </location>
</feature>
<dbReference type="AlphaFoldDB" id="A0A136II28"/>
<evidence type="ECO:0000256" key="13">
    <source>
        <dbReference type="ARBA" id="ARBA00048679"/>
    </source>
</evidence>
<feature type="region of interest" description="Disordered" evidence="14">
    <location>
        <begin position="484"/>
        <end position="601"/>
    </location>
</feature>
<evidence type="ECO:0000256" key="14">
    <source>
        <dbReference type="SAM" id="MobiDB-lite"/>
    </source>
</evidence>
<keyword evidence="9" id="KW-0067">ATP-binding</keyword>
<dbReference type="PANTHER" id="PTHR11042:SF178">
    <property type="entry name" value="EUKARYOTIC TRANSLATION INITIATION FACTOR 2-ALPHA KINASE 1"/>
    <property type="match status" value="1"/>
</dbReference>
<name>A0A136II28_9PEZI</name>
<comment type="subunit">
    <text evidence="2">Component of the EKC/KEOPS complex composed of at least BUD32, CGI121, GON7, KAE1 and PCC1; the whole complex dimerizes.</text>
</comment>
<sequence>MTSVADILLCFGDFKQHEDADQPQALSSNESFILDPSQLSSAQQRVLKGDHVDPLPDPTFALCFEQNIYSPEGWVFGSSDDTAVSDFQIVADHSSGVSRRHIRIDVDPDYLRPRVTNLSHNAIRITSHAKGDDARHITLEKEESELLPTSARLDFGPVSFSFWRPKLVARENLNEFRKHVNNFNKAVLDALPRNADTGNLTPYARRAVNGDVYVQEKLIAHGASGSVYKVRKVNTKEIYAAKIAHYREADGASKALGRYKSAEKEFDKMKKLAHPNIVKVIALIPGIGMEPTWLVEEYIPKTLAEVVLSIEEEAPGALQDIASGLEYIHSQRITHRDLTSTNILVEMESGHSDGKFLRAKLGDFGISTTKIADMSTFTGTFSYMAPELWAAAGTYSMSVDVFALGVIMVEQLTSGESGKVLRSIGKRLPTKEEFQLDFDDLRAQIEQAPAHFKELLKGATEKTPDQRWTASKCREWLARYISGPKKRPASQQLGPPGRQPDAPGPRELRDSSFCSIADTEPPPTPPSCADSPDSVADSAIEHEAEEEKEEEDSDQETVLGDETAGAVAEDVGQPRKRGQGSSLSLRQAPVGATRVTRSRKQ</sequence>
<evidence type="ECO:0000256" key="9">
    <source>
        <dbReference type="ARBA" id="ARBA00022840"/>
    </source>
</evidence>
<dbReference type="InParanoid" id="A0A136II28"/>
<evidence type="ECO:0000256" key="2">
    <source>
        <dbReference type="ARBA" id="ARBA00011534"/>
    </source>
</evidence>
<dbReference type="SUPFAM" id="SSF49879">
    <property type="entry name" value="SMAD/FHA domain"/>
    <property type="match status" value="1"/>
</dbReference>
<evidence type="ECO:0000256" key="10">
    <source>
        <dbReference type="ARBA" id="ARBA00030980"/>
    </source>
</evidence>
<comment type="catalytic activity">
    <reaction evidence="13">
        <text>L-seryl-[protein] + ATP = O-phospho-L-seryl-[protein] + ADP + H(+)</text>
        <dbReference type="Rhea" id="RHEA:17989"/>
        <dbReference type="Rhea" id="RHEA-COMP:9863"/>
        <dbReference type="Rhea" id="RHEA-COMP:11604"/>
        <dbReference type="ChEBI" id="CHEBI:15378"/>
        <dbReference type="ChEBI" id="CHEBI:29999"/>
        <dbReference type="ChEBI" id="CHEBI:30616"/>
        <dbReference type="ChEBI" id="CHEBI:83421"/>
        <dbReference type="ChEBI" id="CHEBI:456216"/>
        <dbReference type="EC" id="2.7.11.1"/>
    </reaction>
</comment>
<proteinExistence type="predicted"/>
<dbReference type="PANTHER" id="PTHR11042">
    <property type="entry name" value="EUKARYOTIC TRANSLATION INITIATION FACTOR 2-ALPHA KINASE EIF2-ALPHA KINASE -RELATED"/>
    <property type="match status" value="1"/>
</dbReference>
<dbReference type="InterPro" id="IPR008984">
    <property type="entry name" value="SMAD_FHA_dom_sf"/>
</dbReference>
<keyword evidence="8 16" id="KW-0418">Kinase</keyword>
<evidence type="ECO:0000256" key="12">
    <source>
        <dbReference type="ARBA" id="ARBA00047899"/>
    </source>
</evidence>
<dbReference type="STRING" id="196109.A0A136II28"/>
<evidence type="ECO:0000256" key="4">
    <source>
        <dbReference type="ARBA" id="ARBA00013948"/>
    </source>
</evidence>
<comment type="catalytic activity">
    <reaction evidence="12">
        <text>L-threonyl-[protein] + ATP = O-phospho-L-threonyl-[protein] + ADP + H(+)</text>
        <dbReference type="Rhea" id="RHEA:46608"/>
        <dbReference type="Rhea" id="RHEA-COMP:11060"/>
        <dbReference type="Rhea" id="RHEA-COMP:11605"/>
        <dbReference type="ChEBI" id="CHEBI:15378"/>
        <dbReference type="ChEBI" id="CHEBI:30013"/>
        <dbReference type="ChEBI" id="CHEBI:30616"/>
        <dbReference type="ChEBI" id="CHEBI:61977"/>
        <dbReference type="ChEBI" id="CHEBI:456216"/>
        <dbReference type="EC" id="2.7.11.1"/>
    </reaction>
</comment>
<dbReference type="InterPro" id="IPR008266">
    <property type="entry name" value="Tyr_kinase_AS"/>
</dbReference>
<dbReference type="EC" id="2.7.11.1" evidence="3"/>